<dbReference type="RefSeq" id="XP_020989260.1">
    <property type="nucleotide sequence ID" value="XM_021133601.2"/>
</dbReference>
<dbReference type="PANTHER" id="PTHR33137">
    <property type="entry name" value="MEDIATOR OF RNA POLYMERASE II TRANSCRIPTION SUBUNIT 15A-RELATED"/>
    <property type="match status" value="1"/>
</dbReference>
<reference evidence="5" key="2">
    <citation type="submission" date="2025-08" db="UniProtKB">
        <authorList>
            <consortium name="RefSeq"/>
        </authorList>
    </citation>
    <scope>IDENTIFICATION</scope>
    <source>
        <tissue evidence="5">Whole plant</tissue>
    </source>
</reference>
<feature type="domain" description="Mediator complex subunit 15 KIX" evidence="3">
    <location>
        <begin position="24"/>
        <end position="91"/>
    </location>
</feature>
<evidence type="ECO:0000313" key="5">
    <source>
        <dbReference type="RefSeq" id="XP_020989260.1"/>
    </source>
</evidence>
<dbReference type="GO" id="GO:0005634">
    <property type="term" value="C:nucleus"/>
    <property type="evidence" value="ECO:0007669"/>
    <property type="project" value="UniProtKB-SubCell"/>
</dbReference>
<dbReference type="Proteomes" id="UP000515211">
    <property type="component" value="Chromosome 10"/>
</dbReference>
<dbReference type="GO" id="GO:0003713">
    <property type="term" value="F:transcription coactivator activity"/>
    <property type="evidence" value="ECO:0007669"/>
    <property type="project" value="InterPro"/>
</dbReference>
<dbReference type="InterPro" id="IPR036529">
    <property type="entry name" value="KIX_dom_sf"/>
</dbReference>
<protein>
    <submittedName>
        <fullName evidence="5">Mediator of RNA polymerase II transcription subunit 15a-like isoform X1</fullName>
    </submittedName>
</protein>
<evidence type="ECO:0000259" key="3">
    <source>
        <dbReference type="Pfam" id="PF16987"/>
    </source>
</evidence>
<keyword evidence="4" id="KW-1185">Reference proteome</keyword>
<dbReference type="KEGG" id="adu:110276670"/>
<sequence length="568" mass="63473">MDTNKMRPITAATNFAATGWKSAECRRIMVNKIADFVLKNGPPSWKQNLPLLLGSVETFEEKVFASSKVEAEYIAKISEKLKSIAPSRQSAENLLPQNSSISREEEIKAIREWQEQVYQKVQMIKATYYTKLDTFHKLISRKLQQLKNEPAPLHPKTITDMEGCEQHKRALEYTFLLLNVDKSKIDRGFKQRLDRLEKYIQDVLQKKYFSYCQQQCSFDVQSKQQVEPSNSISSQLELAGKKPASQVISLPSSHLTKQIPYLTLQEVNQFCSSRQGNQLSMEKGCGNHAVEPQIGVEIEPSEAFVNEPADIPDDTSPAMKHFIKVFRSMSAEAFIAATDDIGLALHLNDDIPEISTDENANLNCYDPVPTGKKIKRFFNSTPASGSSGQFISAEKPASISKEIYTILEEIKVINNLLIDTQVVISEGNTITGVAEGAPEHDEGLFVKLVFNSVTINLPPTAEQATNKESIIKPLHLFVPGCYPLRSPVISDETPSEIRVDVDVDDLSSKANLKLRLSLRSMNEPLSLQNIAVSWDQCVREAICEYAQKHGGGTFSSKYGGWELCSNGF</sequence>
<dbReference type="GeneID" id="110276670"/>
<evidence type="ECO:0000313" key="4">
    <source>
        <dbReference type="Proteomes" id="UP000515211"/>
    </source>
</evidence>
<evidence type="ECO:0000256" key="1">
    <source>
        <dbReference type="ARBA" id="ARBA00004123"/>
    </source>
</evidence>
<accession>A0A6P5MXC0</accession>
<name>A0A6P5MXC0_ARADU</name>
<organism evidence="4 5">
    <name type="scientific">Arachis duranensis</name>
    <name type="common">Wild peanut</name>
    <dbReference type="NCBI Taxonomy" id="130453"/>
    <lineage>
        <taxon>Eukaryota</taxon>
        <taxon>Viridiplantae</taxon>
        <taxon>Streptophyta</taxon>
        <taxon>Embryophyta</taxon>
        <taxon>Tracheophyta</taxon>
        <taxon>Spermatophyta</taxon>
        <taxon>Magnoliopsida</taxon>
        <taxon>eudicotyledons</taxon>
        <taxon>Gunneridae</taxon>
        <taxon>Pentapetalae</taxon>
        <taxon>rosids</taxon>
        <taxon>fabids</taxon>
        <taxon>Fabales</taxon>
        <taxon>Fabaceae</taxon>
        <taxon>Papilionoideae</taxon>
        <taxon>50 kb inversion clade</taxon>
        <taxon>dalbergioids sensu lato</taxon>
        <taxon>Dalbergieae</taxon>
        <taxon>Pterocarpus clade</taxon>
        <taxon>Arachis</taxon>
    </lineage>
</organism>
<keyword evidence="2" id="KW-0539">Nucleus</keyword>
<dbReference type="InterPro" id="IPR036546">
    <property type="entry name" value="MED15_KIX"/>
</dbReference>
<dbReference type="InterPro" id="IPR044661">
    <property type="entry name" value="MED15a/b/c-like"/>
</dbReference>
<reference evidence="4" key="1">
    <citation type="journal article" date="2016" name="Nat. Genet.">
        <title>The genome sequences of Arachis duranensis and Arachis ipaensis, the diploid ancestors of cultivated peanut.</title>
        <authorList>
            <person name="Bertioli D.J."/>
            <person name="Cannon S.B."/>
            <person name="Froenicke L."/>
            <person name="Huang G."/>
            <person name="Farmer A.D."/>
            <person name="Cannon E.K."/>
            <person name="Liu X."/>
            <person name="Gao D."/>
            <person name="Clevenger J."/>
            <person name="Dash S."/>
            <person name="Ren L."/>
            <person name="Moretzsohn M.C."/>
            <person name="Shirasawa K."/>
            <person name="Huang W."/>
            <person name="Vidigal B."/>
            <person name="Abernathy B."/>
            <person name="Chu Y."/>
            <person name="Niederhuth C.E."/>
            <person name="Umale P."/>
            <person name="Araujo A.C."/>
            <person name="Kozik A."/>
            <person name="Kim K.D."/>
            <person name="Burow M.D."/>
            <person name="Varshney R.K."/>
            <person name="Wang X."/>
            <person name="Zhang X."/>
            <person name="Barkley N."/>
            <person name="Guimaraes P.M."/>
            <person name="Isobe S."/>
            <person name="Guo B."/>
            <person name="Liao B."/>
            <person name="Stalker H.T."/>
            <person name="Schmitz R.J."/>
            <person name="Scheffler B.E."/>
            <person name="Leal-Bertioli S.C."/>
            <person name="Xun X."/>
            <person name="Jackson S.A."/>
            <person name="Michelmore R."/>
            <person name="Ozias-Akins P."/>
        </authorList>
    </citation>
    <scope>NUCLEOTIDE SEQUENCE [LARGE SCALE GENOMIC DNA]</scope>
    <source>
        <strain evidence="4">cv. V14167</strain>
    </source>
</reference>
<dbReference type="AlphaFoldDB" id="A0A6P5MXC0"/>
<dbReference type="PANTHER" id="PTHR33137:SF37">
    <property type="entry name" value="MEDIATOR COMPLEX SUBUNIT 15 KIX DOMAIN-CONTAINING PROTEIN"/>
    <property type="match status" value="1"/>
</dbReference>
<gene>
    <name evidence="5" type="primary">LOC110276670</name>
</gene>
<dbReference type="Gene3D" id="1.10.246.20">
    <property type="entry name" value="Coactivator CBP, KIX domain"/>
    <property type="match status" value="1"/>
</dbReference>
<dbReference type="Pfam" id="PF16987">
    <property type="entry name" value="KIX_2"/>
    <property type="match status" value="1"/>
</dbReference>
<evidence type="ECO:0000256" key="2">
    <source>
        <dbReference type="ARBA" id="ARBA00023242"/>
    </source>
</evidence>
<dbReference type="GO" id="GO:0031490">
    <property type="term" value="F:chromatin DNA binding"/>
    <property type="evidence" value="ECO:0007669"/>
    <property type="project" value="InterPro"/>
</dbReference>
<proteinExistence type="predicted"/>
<comment type="subcellular location">
    <subcellularLocation>
        <location evidence="1">Nucleus</location>
    </subcellularLocation>
</comment>